<accession>A0AAC9UQ67</accession>
<gene>
    <name evidence="1" type="ORF">CG419_08520</name>
</gene>
<dbReference type="AlphaFoldDB" id="A0AAC9UQ67"/>
<dbReference type="Proteomes" id="UP000199749">
    <property type="component" value="Chromosome"/>
</dbReference>
<evidence type="ECO:0000313" key="1">
    <source>
        <dbReference type="EMBL" id="ASN60656.1"/>
    </source>
</evidence>
<protein>
    <submittedName>
        <fullName evidence="1">Uncharacterized protein</fullName>
    </submittedName>
</protein>
<dbReference type="EMBL" id="CP022474">
    <property type="protein sequence ID" value="ASN60656.1"/>
    <property type="molecule type" value="Genomic_DNA"/>
</dbReference>
<name>A0AAC9UQ67_LATCU</name>
<proteinExistence type="predicted"/>
<organism evidence="1 2">
    <name type="scientific">Latilactobacillus curvatus</name>
    <name type="common">Lactobacillus curvatus</name>
    <dbReference type="NCBI Taxonomy" id="28038"/>
    <lineage>
        <taxon>Bacteria</taxon>
        <taxon>Bacillati</taxon>
        <taxon>Bacillota</taxon>
        <taxon>Bacilli</taxon>
        <taxon>Lactobacillales</taxon>
        <taxon>Lactobacillaceae</taxon>
        <taxon>Latilactobacillus</taxon>
    </lineage>
</organism>
<evidence type="ECO:0000313" key="2">
    <source>
        <dbReference type="Proteomes" id="UP000199749"/>
    </source>
</evidence>
<sequence length="332" mass="37160">MAVMHENDLQLLNWLSLSEEARRANFGQVLRYFVSPLIPIEAIQSETATIGTQVFQTYSARLAGQQFIFIPGQANVQLGWQAGAAHLAPSEWFAQTKRTLPVDQGLVWATQADVDQYVDQMTSEYRIVNMAPMLVAQTPISSEWLLQGEYETTTGRFNGNQLVGRQFLAEIQNTLFRARREQNSAETLESAHLILQAGGRPDCYQVFEKTNGDESELRQTLRRRGFDLVSVDQYEWLKGAGSKTLWLSGNHLPRPTQRQQMPFGLQATAADGYELTQDPLVYKGGACVTGGRYSLEQWLPEAPAYESGIQTAALGNPTLQCYYRPAITVTLD</sequence>
<reference evidence="1 2" key="1">
    <citation type="submission" date="2017-07" db="EMBL/GenBank/DDBJ databases">
        <title>Lactobacillus curvatus MRS6 whole genome.</title>
        <authorList>
            <person name="Jans C."/>
            <person name="Lagler S."/>
            <person name="Lacroix C."/>
            <person name="Meile L."/>
            <person name="Stevens M.J.A."/>
        </authorList>
    </citation>
    <scope>NUCLEOTIDE SEQUENCE [LARGE SCALE GENOMIC DNA]</scope>
    <source>
        <strain evidence="1 2">MRS6</strain>
    </source>
</reference>